<keyword evidence="3" id="KW-0813">Transport</keyword>
<feature type="transmembrane region" description="Helical" evidence="7">
    <location>
        <begin position="176"/>
        <end position="194"/>
    </location>
</feature>
<feature type="transmembrane region" description="Helical" evidence="7">
    <location>
        <begin position="7"/>
        <end position="28"/>
    </location>
</feature>
<evidence type="ECO:0000256" key="1">
    <source>
        <dbReference type="ARBA" id="ARBA00004141"/>
    </source>
</evidence>
<dbReference type="PATRIC" id="fig|35818.11.peg.1022"/>
<keyword evidence="4 7" id="KW-0812">Transmembrane</keyword>
<sequence>MTIQKKATIISSLVASVLICVKFIVGILSGSIAVLASAIDSLLDLCASLFNLYAISKSEKPADLHFNYGRGKIESLAAVIEGSVICISGIFIFYQSCKKLIYGHQLELLAYSLGVMIFSTFVTFFLVLYLSYVAKKSNNLVIKADALHYKTDILSNLAVLFALILVHFTGISEFDALFGIGIGIYIVYSAFFLLKSGVLILLDEALDDDILDSIKTILDSNKDIQSYHDLKTRQSGETYFVEVHLVFNPDISLLKAHDIADTIENSIKALRGNWIIITHLDPHDDGENNAIPT</sequence>
<feature type="transmembrane region" description="Helical" evidence="7">
    <location>
        <begin position="34"/>
        <end position="55"/>
    </location>
</feature>
<evidence type="ECO:0000256" key="4">
    <source>
        <dbReference type="ARBA" id="ARBA00022692"/>
    </source>
</evidence>
<comment type="caution">
    <text evidence="10">The sequence shown here is derived from an EMBL/GenBank/DDBJ whole genome shotgun (WGS) entry which is preliminary data.</text>
</comment>
<dbReference type="EMBL" id="JNOC01000029">
    <property type="protein sequence ID" value="KPH55924.1"/>
    <property type="molecule type" value="Genomic_DNA"/>
</dbReference>
<accession>A0A0N1EDE6</accession>
<feature type="domain" description="Cation efflux protein cytoplasmic" evidence="9">
    <location>
        <begin position="206"/>
        <end position="283"/>
    </location>
</feature>
<feature type="transmembrane region" description="Helical" evidence="7">
    <location>
        <begin position="153"/>
        <end position="170"/>
    </location>
</feature>
<dbReference type="InterPro" id="IPR050291">
    <property type="entry name" value="CDF_Transporter"/>
</dbReference>
<evidence type="ECO:0000259" key="9">
    <source>
        <dbReference type="Pfam" id="PF16916"/>
    </source>
</evidence>
<dbReference type="Gene3D" id="3.30.70.1350">
    <property type="entry name" value="Cation efflux protein, cytoplasmic domain"/>
    <property type="match status" value="1"/>
</dbReference>
<dbReference type="Pfam" id="PF01545">
    <property type="entry name" value="Cation_efflux"/>
    <property type="match status" value="1"/>
</dbReference>
<dbReference type="NCBIfam" id="TIGR01297">
    <property type="entry name" value="CDF"/>
    <property type="match status" value="1"/>
</dbReference>
<dbReference type="Gene3D" id="1.20.1510.10">
    <property type="entry name" value="Cation efflux protein transmembrane domain"/>
    <property type="match status" value="1"/>
</dbReference>
<dbReference type="SUPFAM" id="SSF160240">
    <property type="entry name" value="Cation efflux protein cytoplasmic domain-like"/>
    <property type="match status" value="1"/>
</dbReference>
<dbReference type="SUPFAM" id="SSF161111">
    <property type="entry name" value="Cation efflux protein transmembrane domain-like"/>
    <property type="match status" value="1"/>
</dbReference>
<protein>
    <submittedName>
        <fullName evidence="10">Cation transporter</fullName>
    </submittedName>
</protein>
<evidence type="ECO:0000259" key="8">
    <source>
        <dbReference type="Pfam" id="PF01545"/>
    </source>
</evidence>
<dbReference type="InterPro" id="IPR027469">
    <property type="entry name" value="Cation_efflux_TMD_sf"/>
</dbReference>
<dbReference type="GO" id="GO:0015086">
    <property type="term" value="F:cadmium ion transmembrane transporter activity"/>
    <property type="evidence" value="ECO:0007669"/>
    <property type="project" value="TreeGrafter"/>
</dbReference>
<dbReference type="Proteomes" id="UP000037997">
    <property type="component" value="Unassembled WGS sequence"/>
</dbReference>
<evidence type="ECO:0000256" key="5">
    <source>
        <dbReference type="ARBA" id="ARBA00022989"/>
    </source>
</evidence>
<gene>
    <name evidence="10" type="ORF">HPU229334_05160</name>
</gene>
<organism evidence="10 11">
    <name type="scientific">Helicobacter pullorum</name>
    <dbReference type="NCBI Taxonomy" id="35818"/>
    <lineage>
        <taxon>Bacteria</taxon>
        <taxon>Pseudomonadati</taxon>
        <taxon>Campylobacterota</taxon>
        <taxon>Epsilonproteobacteria</taxon>
        <taxon>Campylobacterales</taxon>
        <taxon>Helicobacteraceae</taxon>
        <taxon>Helicobacter</taxon>
    </lineage>
</organism>
<keyword evidence="6 7" id="KW-0472">Membrane</keyword>
<evidence type="ECO:0000256" key="6">
    <source>
        <dbReference type="ARBA" id="ARBA00023136"/>
    </source>
</evidence>
<evidence type="ECO:0000256" key="3">
    <source>
        <dbReference type="ARBA" id="ARBA00022448"/>
    </source>
</evidence>
<evidence type="ECO:0000313" key="11">
    <source>
        <dbReference type="Proteomes" id="UP000037997"/>
    </source>
</evidence>
<evidence type="ECO:0000256" key="2">
    <source>
        <dbReference type="ARBA" id="ARBA00008114"/>
    </source>
</evidence>
<reference evidence="10 11" key="1">
    <citation type="submission" date="2014-06" db="EMBL/GenBank/DDBJ databases">
        <title>Helicobacter pullorum isolates in fresh chicken meat - phenotypic and genotypic features.</title>
        <authorList>
            <person name="Borges V."/>
            <person name="Santos A."/>
            <person name="Correia C.B."/>
            <person name="Saraiva M."/>
            <person name="Menard A."/>
            <person name="Vieira L."/>
            <person name="Sampaio D.A."/>
            <person name="Gomes J.P."/>
            <person name="Oleastro M."/>
        </authorList>
    </citation>
    <scope>NUCLEOTIDE SEQUENCE [LARGE SCALE GENOMIC DNA]</scope>
    <source>
        <strain evidence="10 11">229334/12</strain>
    </source>
</reference>
<dbReference type="InterPro" id="IPR027470">
    <property type="entry name" value="Cation_efflux_CTD"/>
</dbReference>
<dbReference type="InterPro" id="IPR036837">
    <property type="entry name" value="Cation_efflux_CTD_sf"/>
</dbReference>
<name>A0A0N1EDE6_9HELI</name>
<dbReference type="GO" id="GO:0005886">
    <property type="term" value="C:plasma membrane"/>
    <property type="evidence" value="ECO:0007669"/>
    <property type="project" value="TreeGrafter"/>
</dbReference>
<dbReference type="InterPro" id="IPR058533">
    <property type="entry name" value="Cation_efflux_TM"/>
</dbReference>
<dbReference type="GO" id="GO:0015341">
    <property type="term" value="F:zinc efflux antiporter activity"/>
    <property type="evidence" value="ECO:0007669"/>
    <property type="project" value="TreeGrafter"/>
</dbReference>
<dbReference type="GO" id="GO:0006882">
    <property type="term" value="P:intracellular zinc ion homeostasis"/>
    <property type="evidence" value="ECO:0007669"/>
    <property type="project" value="TreeGrafter"/>
</dbReference>
<dbReference type="PANTHER" id="PTHR43840:SF15">
    <property type="entry name" value="MITOCHONDRIAL METAL TRANSPORTER 1-RELATED"/>
    <property type="match status" value="1"/>
</dbReference>
<feature type="transmembrane region" description="Helical" evidence="7">
    <location>
        <begin position="76"/>
        <end position="96"/>
    </location>
</feature>
<comment type="subcellular location">
    <subcellularLocation>
        <location evidence="1">Membrane</location>
        <topology evidence="1">Multi-pass membrane protein</topology>
    </subcellularLocation>
</comment>
<evidence type="ECO:0000313" key="10">
    <source>
        <dbReference type="EMBL" id="KPH55924.1"/>
    </source>
</evidence>
<evidence type="ECO:0000256" key="7">
    <source>
        <dbReference type="SAM" id="Phobius"/>
    </source>
</evidence>
<feature type="transmembrane region" description="Helical" evidence="7">
    <location>
        <begin position="108"/>
        <end position="132"/>
    </location>
</feature>
<comment type="similarity">
    <text evidence="2">Belongs to the cation diffusion facilitator (CDF) transporter (TC 2.A.4) family.</text>
</comment>
<dbReference type="Pfam" id="PF16916">
    <property type="entry name" value="ZT_dimer"/>
    <property type="match status" value="1"/>
</dbReference>
<dbReference type="InterPro" id="IPR002524">
    <property type="entry name" value="Cation_efflux"/>
</dbReference>
<proteinExistence type="inferred from homology"/>
<dbReference type="AlphaFoldDB" id="A0A0N1EDE6"/>
<dbReference type="GO" id="GO:0015093">
    <property type="term" value="F:ferrous iron transmembrane transporter activity"/>
    <property type="evidence" value="ECO:0007669"/>
    <property type="project" value="TreeGrafter"/>
</dbReference>
<feature type="domain" description="Cation efflux protein transmembrane" evidence="8">
    <location>
        <begin position="9"/>
        <end position="202"/>
    </location>
</feature>
<dbReference type="RefSeq" id="WP_054197859.1">
    <property type="nucleotide sequence ID" value="NZ_CAKMIM010000008.1"/>
</dbReference>
<dbReference type="STRING" id="35818.HPU229336_00660"/>
<keyword evidence="5 7" id="KW-1133">Transmembrane helix</keyword>
<dbReference type="PANTHER" id="PTHR43840">
    <property type="entry name" value="MITOCHONDRIAL METAL TRANSPORTER 1-RELATED"/>
    <property type="match status" value="1"/>
</dbReference>